<dbReference type="AlphaFoldDB" id="A0A1X7VVB7"/>
<name>A0A1X7VVB7_AMPQE</name>
<organism evidence="1">
    <name type="scientific">Amphimedon queenslandica</name>
    <name type="common">Sponge</name>
    <dbReference type="NCBI Taxonomy" id="400682"/>
    <lineage>
        <taxon>Eukaryota</taxon>
        <taxon>Metazoa</taxon>
        <taxon>Porifera</taxon>
        <taxon>Demospongiae</taxon>
        <taxon>Heteroscleromorpha</taxon>
        <taxon>Haplosclerida</taxon>
        <taxon>Niphatidae</taxon>
        <taxon>Amphimedon</taxon>
    </lineage>
</organism>
<proteinExistence type="predicted"/>
<sequence>MLICEDDDATNVESTKQHSTVLDIRKTGLQIGSVSGSAFVLLCKPSLKLLMNQHATKSIVIIFSVPITRLPKIKNELDLSQDLKAVLKEHDVFVMTLYGHVYIAVIQTSPQGPGFGFEVLLFYLSHDE</sequence>
<accession>A0A1X7VVB7</accession>
<dbReference type="EnsemblMetazoa" id="Aqu2.1.44057_001">
    <property type="protein sequence ID" value="Aqu2.1.44057_001"/>
    <property type="gene ID" value="Aqu2.1.44057"/>
</dbReference>
<evidence type="ECO:0000313" key="1">
    <source>
        <dbReference type="EnsemblMetazoa" id="Aqu2.1.44057_001"/>
    </source>
</evidence>
<protein>
    <submittedName>
        <fullName evidence="1">Uncharacterized protein</fullName>
    </submittedName>
</protein>
<reference evidence="1" key="1">
    <citation type="submission" date="2017-05" db="UniProtKB">
        <authorList>
            <consortium name="EnsemblMetazoa"/>
        </authorList>
    </citation>
    <scope>IDENTIFICATION</scope>
</reference>
<dbReference type="InParanoid" id="A0A1X7VVB7"/>
<dbReference type="OrthoDB" id="26384at2759"/>